<evidence type="ECO:0000313" key="2">
    <source>
        <dbReference type="EMBL" id="KAJ7637501.1"/>
    </source>
</evidence>
<accession>A0AAD7C2U6</accession>
<reference evidence="2" key="1">
    <citation type="submission" date="2023-03" db="EMBL/GenBank/DDBJ databases">
        <title>Massive genome expansion in bonnet fungi (Mycena s.s.) driven by repeated elements and novel gene families across ecological guilds.</title>
        <authorList>
            <consortium name="Lawrence Berkeley National Laboratory"/>
            <person name="Harder C.B."/>
            <person name="Miyauchi S."/>
            <person name="Viragh M."/>
            <person name="Kuo A."/>
            <person name="Thoen E."/>
            <person name="Andreopoulos B."/>
            <person name="Lu D."/>
            <person name="Skrede I."/>
            <person name="Drula E."/>
            <person name="Henrissat B."/>
            <person name="Morin E."/>
            <person name="Kohler A."/>
            <person name="Barry K."/>
            <person name="LaButti K."/>
            <person name="Morin E."/>
            <person name="Salamov A."/>
            <person name="Lipzen A."/>
            <person name="Mereny Z."/>
            <person name="Hegedus B."/>
            <person name="Baldrian P."/>
            <person name="Stursova M."/>
            <person name="Weitz H."/>
            <person name="Taylor A."/>
            <person name="Grigoriev I.V."/>
            <person name="Nagy L.G."/>
            <person name="Martin F."/>
            <person name="Kauserud H."/>
        </authorList>
    </citation>
    <scope>NUCLEOTIDE SEQUENCE</scope>
    <source>
        <strain evidence="2">CBHHK067</strain>
    </source>
</reference>
<name>A0AAD7C2U6_MYCRO</name>
<evidence type="ECO:0000313" key="1">
    <source>
        <dbReference type="EMBL" id="KAJ7632029.1"/>
    </source>
</evidence>
<organism evidence="2 3">
    <name type="scientific">Mycena rosella</name>
    <name type="common">Pink bonnet</name>
    <name type="synonym">Agaricus rosellus</name>
    <dbReference type="NCBI Taxonomy" id="1033263"/>
    <lineage>
        <taxon>Eukaryota</taxon>
        <taxon>Fungi</taxon>
        <taxon>Dikarya</taxon>
        <taxon>Basidiomycota</taxon>
        <taxon>Agaricomycotina</taxon>
        <taxon>Agaricomycetes</taxon>
        <taxon>Agaricomycetidae</taxon>
        <taxon>Agaricales</taxon>
        <taxon>Marasmiineae</taxon>
        <taxon>Mycenaceae</taxon>
        <taxon>Mycena</taxon>
    </lineage>
</organism>
<dbReference type="EMBL" id="JARKIE010000498">
    <property type="protein sequence ID" value="KAJ7632029.1"/>
    <property type="molecule type" value="Genomic_DNA"/>
</dbReference>
<proteinExistence type="predicted"/>
<protein>
    <submittedName>
        <fullName evidence="2">Uncharacterized protein</fullName>
    </submittedName>
</protein>
<dbReference type="Proteomes" id="UP001221757">
    <property type="component" value="Unassembled WGS sequence"/>
</dbReference>
<evidence type="ECO:0000313" key="3">
    <source>
        <dbReference type="Proteomes" id="UP001221757"/>
    </source>
</evidence>
<keyword evidence="3" id="KW-1185">Reference proteome</keyword>
<gene>
    <name evidence="2" type="ORF">B0H17DRAFT_1217057</name>
    <name evidence="1" type="ORF">B0H17DRAFT_1217644</name>
</gene>
<dbReference type="AlphaFoldDB" id="A0AAD7C2U6"/>
<comment type="caution">
    <text evidence="2">The sequence shown here is derived from an EMBL/GenBank/DDBJ whole genome shotgun (WGS) entry which is preliminary data.</text>
</comment>
<sequence>MMVAVDGAPFGDNGILAVADRALWVACAGRFKMKGWTILERFFDRTPQPFPVRGGGVYVTPRPEPPRARPRTQAVLSQFFPSSAMFIGNWRATSHLQRRLLHALTTSLAERQLLNQDHASHVRMNELLADRRFLPLPPSRPVCPPEAAISLPLPHLAPSTPEEHQDNARVAVHQAAELASIFDAYWWGCEQAAQLHETASQDSSAFDYEMQERAQIYAAGLGPVARAYLATRSVMYGVDIRYGSVSVVGPGAVGFYAAVAEDPLKSSPPLFGLKQVPGGSRGPVERVVSWLDEMHGPDDAEDADNDD</sequence>
<dbReference type="EMBL" id="JARKIE010000455">
    <property type="protein sequence ID" value="KAJ7637501.1"/>
    <property type="molecule type" value="Genomic_DNA"/>
</dbReference>